<keyword evidence="1" id="KW-0812">Transmembrane</keyword>
<dbReference type="RefSeq" id="XP_037197390.1">
    <property type="nucleotide sequence ID" value="XM_037331057.1"/>
</dbReference>
<feature type="transmembrane region" description="Helical" evidence="1">
    <location>
        <begin position="94"/>
        <end position="110"/>
    </location>
</feature>
<accession>A0A8H6EN54</accession>
<gene>
    <name evidence="2" type="ORF">Bfra_000612</name>
</gene>
<dbReference type="EMBL" id="JABFCT010000002">
    <property type="protein sequence ID" value="KAF5878446.1"/>
    <property type="molecule type" value="Genomic_DNA"/>
</dbReference>
<keyword evidence="3" id="KW-1185">Reference proteome</keyword>
<feature type="transmembrane region" description="Helical" evidence="1">
    <location>
        <begin position="6"/>
        <end position="27"/>
    </location>
</feature>
<evidence type="ECO:0000256" key="1">
    <source>
        <dbReference type="SAM" id="Phobius"/>
    </source>
</evidence>
<dbReference type="GeneID" id="59254749"/>
<organism evidence="2 3">
    <name type="scientific">Botrytis fragariae</name>
    <dbReference type="NCBI Taxonomy" id="1964551"/>
    <lineage>
        <taxon>Eukaryota</taxon>
        <taxon>Fungi</taxon>
        <taxon>Dikarya</taxon>
        <taxon>Ascomycota</taxon>
        <taxon>Pezizomycotina</taxon>
        <taxon>Leotiomycetes</taxon>
        <taxon>Helotiales</taxon>
        <taxon>Sclerotiniaceae</taxon>
        <taxon>Botrytis</taxon>
    </lineage>
</organism>
<evidence type="ECO:0000313" key="3">
    <source>
        <dbReference type="Proteomes" id="UP000531561"/>
    </source>
</evidence>
<keyword evidence="1" id="KW-1133">Transmembrane helix</keyword>
<protein>
    <submittedName>
        <fullName evidence="2">Uncharacterized protein</fullName>
    </submittedName>
</protein>
<feature type="transmembrane region" description="Helical" evidence="1">
    <location>
        <begin position="62"/>
        <end position="82"/>
    </location>
</feature>
<proteinExistence type="predicted"/>
<comment type="caution">
    <text evidence="2">The sequence shown here is derived from an EMBL/GenBank/DDBJ whole genome shotgun (WGS) entry which is preliminary data.</text>
</comment>
<dbReference type="AlphaFoldDB" id="A0A8H6EN54"/>
<keyword evidence="1" id="KW-0472">Membrane</keyword>
<sequence length="163" mass="18517">MSFADASIRVLRLLPVITSTIVFMFAVDEHIFLGTWMAPTFRDRANVHLPNWFQLWGRRGRWVILLGYPGNYALGILNLLVARSQLKVTGAEKWYWMGLLFSMGHIAIYAKRALKLLAEIKADIPKGNSTHSMGVWLRMHTIRTFTTDIPALVFFVVGALKAL</sequence>
<evidence type="ECO:0000313" key="2">
    <source>
        <dbReference type="EMBL" id="KAF5878446.1"/>
    </source>
</evidence>
<name>A0A8H6EN54_9HELO</name>
<dbReference type="OrthoDB" id="1523883at2759"/>
<reference evidence="2 3" key="1">
    <citation type="journal article" date="2020" name="Phytopathology">
        <title>A high-quality genome resource of Botrytis fragariae, a new and rapidly spreading fungal pathogen causing strawberry gray mold in the U.S.A.</title>
        <authorList>
            <person name="Wu Y."/>
            <person name="Saski C.A."/>
            <person name="Schnabel G."/>
            <person name="Xiao S."/>
            <person name="Hu M."/>
        </authorList>
    </citation>
    <scope>NUCLEOTIDE SEQUENCE [LARGE SCALE GENOMIC DNA]</scope>
    <source>
        <strain evidence="2 3">BVB16</strain>
    </source>
</reference>
<dbReference type="Proteomes" id="UP000531561">
    <property type="component" value="Unassembled WGS sequence"/>
</dbReference>